<keyword evidence="2" id="KW-1185">Reference proteome</keyword>
<dbReference type="OrthoDB" id="428177at2759"/>
<protein>
    <submittedName>
        <fullName evidence="1">Uncharacterized protein</fullName>
    </submittedName>
</protein>
<dbReference type="Gene3D" id="3.20.20.80">
    <property type="entry name" value="Glycosidases"/>
    <property type="match status" value="1"/>
</dbReference>
<feature type="non-terminal residue" evidence="1">
    <location>
        <position position="183"/>
    </location>
</feature>
<dbReference type="EMBL" id="ML179325">
    <property type="protein sequence ID" value="THU90780.1"/>
    <property type="molecule type" value="Genomic_DNA"/>
</dbReference>
<dbReference type="AlphaFoldDB" id="A0A4S8LNU7"/>
<organism evidence="1 2">
    <name type="scientific">Dendrothele bispora (strain CBS 962.96)</name>
    <dbReference type="NCBI Taxonomy" id="1314807"/>
    <lineage>
        <taxon>Eukaryota</taxon>
        <taxon>Fungi</taxon>
        <taxon>Dikarya</taxon>
        <taxon>Basidiomycota</taxon>
        <taxon>Agaricomycotina</taxon>
        <taxon>Agaricomycetes</taxon>
        <taxon>Agaricomycetidae</taxon>
        <taxon>Agaricales</taxon>
        <taxon>Agaricales incertae sedis</taxon>
        <taxon>Dendrothele</taxon>
    </lineage>
</organism>
<name>A0A4S8LNU7_DENBC</name>
<evidence type="ECO:0000313" key="1">
    <source>
        <dbReference type="EMBL" id="THU90780.1"/>
    </source>
</evidence>
<sequence length="183" mass="20215">MALQLGKSVMGTGCPTFESPVRIYVFGRCNHLRTIGNHAIIVHGQNKDWMIRARFFGLEFHVGQAWWRNRRSSGSKRLHLGVQIPHDQIKTTKVQALILGRTVAAANSFAGANNYYAYGLPDTERHALLDAMKSAGMKVLRTWVSGHTAGQKGSNSAAVNDLEHDGLGTYDDAILKQIDQLMV</sequence>
<reference evidence="1 2" key="1">
    <citation type="journal article" date="2019" name="Nat. Ecol. Evol.">
        <title>Megaphylogeny resolves global patterns of mushroom evolution.</title>
        <authorList>
            <person name="Varga T."/>
            <person name="Krizsan K."/>
            <person name="Foldi C."/>
            <person name="Dima B."/>
            <person name="Sanchez-Garcia M."/>
            <person name="Sanchez-Ramirez S."/>
            <person name="Szollosi G.J."/>
            <person name="Szarkandi J.G."/>
            <person name="Papp V."/>
            <person name="Albert L."/>
            <person name="Andreopoulos W."/>
            <person name="Angelini C."/>
            <person name="Antonin V."/>
            <person name="Barry K.W."/>
            <person name="Bougher N.L."/>
            <person name="Buchanan P."/>
            <person name="Buyck B."/>
            <person name="Bense V."/>
            <person name="Catcheside P."/>
            <person name="Chovatia M."/>
            <person name="Cooper J."/>
            <person name="Damon W."/>
            <person name="Desjardin D."/>
            <person name="Finy P."/>
            <person name="Geml J."/>
            <person name="Haridas S."/>
            <person name="Hughes K."/>
            <person name="Justo A."/>
            <person name="Karasinski D."/>
            <person name="Kautmanova I."/>
            <person name="Kiss B."/>
            <person name="Kocsube S."/>
            <person name="Kotiranta H."/>
            <person name="LaButti K.M."/>
            <person name="Lechner B.E."/>
            <person name="Liimatainen K."/>
            <person name="Lipzen A."/>
            <person name="Lukacs Z."/>
            <person name="Mihaltcheva S."/>
            <person name="Morgado L.N."/>
            <person name="Niskanen T."/>
            <person name="Noordeloos M.E."/>
            <person name="Ohm R.A."/>
            <person name="Ortiz-Santana B."/>
            <person name="Ovrebo C."/>
            <person name="Racz N."/>
            <person name="Riley R."/>
            <person name="Savchenko A."/>
            <person name="Shiryaev A."/>
            <person name="Soop K."/>
            <person name="Spirin V."/>
            <person name="Szebenyi C."/>
            <person name="Tomsovsky M."/>
            <person name="Tulloss R.E."/>
            <person name="Uehling J."/>
            <person name="Grigoriev I.V."/>
            <person name="Vagvolgyi C."/>
            <person name="Papp T."/>
            <person name="Martin F.M."/>
            <person name="Miettinen O."/>
            <person name="Hibbett D.S."/>
            <person name="Nagy L.G."/>
        </authorList>
    </citation>
    <scope>NUCLEOTIDE SEQUENCE [LARGE SCALE GENOMIC DNA]</scope>
    <source>
        <strain evidence="1 2">CBS 962.96</strain>
    </source>
</reference>
<evidence type="ECO:0000313" key="2">
    <source>
        <dbReference type="Proteomes" id="UP000297245"/>
    </source>
</evidence>
<dbReference type="Proteomes" id="UP000297245">
    <property type="component" value="Unassembled WGS sequence"/>
</dbReference>
<proteinExistence type="predicted"/>
<gene>
    <name evidence="1" type="ORF">K435DRAFT_841290</name>
</gene>
<accession>A0A4S8LNU7</accession>